<evidence type="ECO:0000313" key="2">
    <source>
        <dbReference type="Proteomes" id="UP001152622"/>
    </source>
</evidence>
<evidence type="ECO:0000313" key="1">
    <source>
        <dbReference type="EMBL" id="KAJ8359864.1"/>
    </source>
</evidence>
<accession>A0A9Q1IXX8</accession>
<reference evidence="1" key="1">
    <citation type="journal article" date="2023" name="Science">
        <title>Genome structures resolve the early diversification of teleost fishes.</title>
        <authorList>
            <person name="Parey E."/>
            <person name="Louis A."/>
            <person name="Montfort J."/>
            <person name="Bouchez O."/>
            <person name="Roques C."/>
            <person name="Iampietro C."/>
            <person name="Lluch J."/>
            <person name="Castinel A."/>
            <person name="Donnadieu C."/>
            <person name="Desvignes T."/>
            <person name="Floi Bucao C."/>
            <person name="Jouanno E."/>
            <person name="Wen M."/>
            <person name="Mejri S."/>
            <person name="Dirks R."/>
            <person name="Jansen H."/>
            <person name="Henkel C."/>
            <person name="Chen W.J."/>
            <person name="Zahm M."/>
            <person name="Cabau C."/>
            <person name="Klopp C."/>
            <person name="Thompson A.W."/>
            <person name="Robinson-Rechavi M."/>
            <person name="Braasch I."/>
            <person name="Lecointre G."/>
            <person name="Bobe J."/>
            <person name="Postlethwait J.H."/>
            <person name="Berthelot C."/>
            <person name="Roest Crollius H."/>
            <person name="Guiguen Y."/>
        </authorList>
    </citation>
    <scope>NUCLEOTIDE SEQUENCE</scope>
    <source>
        <strain evidence="1">WJC10195</strain>
    </source>
</reference>
<protein>
    <submittedName>
        <fullName evidence="1">Uncharacterized protein</fullName>
    </submittedName>
</protein>
<comment type="caution">
    <text evidence="1">The sequence shown here is derived from an EMBL/GenBank/DDBJ whole genome shotgun (WGS) entry which is preliminary data.</text>
</comment>
<name>A0A9Q1IXX8_SYNKA</name>
<organism evidence="1 2">
    <name type="scientific">Synaphobranchus kaupii</name>
    <name type="common">Kaup's arrowtooth eel</name>
    <dbReference type="NCBI Taxonomy" id="118154"/>
    <lineage>
        <taxon>Eukaryota</taxon>
        <taxon>Metazoa</taxon>
        <taxon>Chordata</taxon>
        <taxon>Craniata</taxon>
        <taxon>Vertebrata</taxon>
        <taxon>Euteleostomi</taxon>
        <taxon>Actinopterygii</taxon>
        <taxon>Neopterygii</taxon>
        <taxon>Teleostei</taxon>
        <taxon>Anguilliformes</taxon>
        <taxon>Synaphobranchidae</taxon>
        <taxon>Synaphobranchus</taxon>
    </lineage>
</organism>
<gene>
    <name evidence="1" type="ORF">SKAU_G00163890</name>
</gene>
<dbReference type="AlphaFoldDB" id="A0A9Q1IXX8"/>
<keyword evidence="2" id="KW-1185">Reference proteome</keyword>
<dbReference type="EMBL" id="JAINUF010000005">
    <property type="protein sequence ID" value="KAJ8359864.1"/>
    <property type="molecule type" value="Genomic_DNA"/>
</dbReference>
<proteinExistence type="predicted"/>
<dbReference type="Proteomes" id="UP001152622">
    <property type="component" value="Chromosome 5"/>
</dbReference>
<sequence length="82" mass="9345">MKTSAVHMPARSDELIAFTQFGKEVFSQESFEGKPLVEQAWRSSRIGELSDPRAPSGVQQPDPEVWHSCRVQFQMTNIIQPR</sequence>